<feature type="region of interest" description="Disordered" evidence="1">
    <location>
        <begin position="902"/>
        <end position="939"/>
    </location>
</feature>
<evidence type="ECO:0000313" key="2">
    <source>
        <dbReference type="EMBL" id="CAJ0571578.1"/>
    </source>
</evidence>
<gene>
    <name evidence="2" type="ORF">MSPICULIGERA_LOCUS9982</name>
</gene>
<sequence length="1309" mass="152156">MQSSRIHPLRHPIRAREDDHVLSDFFCEICRARRPGRKFFTPVDRQEKENWLIRLNLPTERTAVLKNRMDLRQVALCGMHFPPEVMDDDRVDLIPTDMSVRDNQLMFNRIEASEAPFQVGNGKQLLLNEFFAADEVLRPRSSQTNLRGRPTRKNEPISKAPKRIGAYQYRQLGHQPSQSMYPHLRLRRPNMQLPYEKLPESQYVLSILHLVEASGLEYENELTYPERSVPIMLRNEAKSQDKTYVCAACSVMRRGPKYVLPPPGKRRNEWINRLALSRKEWIEPLVTKPGLLCGFHFDAQVTLGGLYDPDPYPLDMREAINRLLFRDLYDGTMKVITPQGLLVRASFFFMDEVQSIETASEAIMERIDPEDIRFTEARQHDGTIQRRYRTADGAEYVAMNEEEVDEEYAETVENAAEHIIEDPETADDVLIDEEGNMVNEEYIVYGREVGGANTVVEQRHQHGYLQRQHPTYSTRTEKSTHMAENVRPSTSYQHPPNNINLRTGIRQQPMERPLRGGQKRSATAAMHPSQRLRITPEEYDGPGTVVAKEEEVVEEEEEVTTTPQSPHQEHFMVNVEDFDDGDMVWEGDGAGPSYTYDPIPHKKYAIRYHKCMICGEKRVNLDMQSISAKIEKRQILWKNLHFEVDPDVIFDLESKARSGQSIPICRTHFPPELRMERVRHIEDTIFPDGRMVLSCLICGMLGPATLFCQMTKDGQSMHRLFTKTQLPHQQQEILRTMVHNNELALVCTVHYDETVRPNALFLGEADDQIQHLQDITEARKKPHRRLEYHRQTVNCVLCRQAVPRPSTKKMPSHERAMQLIFDYADVPLPLQRQVLDEVRRKTTHVPACRKHFPPEIRELRGRYWYRKMEKLIQQGRYDGLQTTNGTRALVLPTDEGYREDAYEQPEMEEEEEIEEEEIDDWALRKGDPTLAPPAASQDKREYTARSRYLRLFLNNSSVKSLVGLMGCYGTDFWYSLNMKVKELGNPQDVPTFCELQGLLDHFKPSSFTHHKFWLVEGGRYEARDKFLQSPTVRSMEMLQLIFSYVGDVGCLSHIRAKTLLLAMAKQRDIRDWPILLHFVSSRVLGWLEGKEELDAFQLFIIDFDPIRQLLSHYLDNLVLSPTIGWIDRTYPGMYLIGRATDGQALLAYTHSVEGNFLLLRCDYNFRRGRCLGSYQQNGRTLRNIAELMEKWEQQMKRNPKRVRDVKAKLKKECAKFNEYNKGATTMDLMTDSLWRSKEQRGVSWGAQTFHLLRDPAYPLDASVRHAYAFTKAYEERGVLPEIDEFKPPCEAAIKEWNCLFNQYITDYGS</sequence>
<protein>
    <submittedName>
        <fullName evidence="2">Uncharacterized protein</fullName>
    </submittedName>
</protein>
<evidence type="ECO:0000313" key="3">
    <source>
        <dbReference type="Proteomes" id="UP001177023"/>
    </source>
</evidence>
<keyword evidence="3" id="KW-1185">Reference proteome</keyword>
<feature type="region of interest" description="Disordered" evidence="1">
    <location>
        <begin position="463"/>
        <end position="500"/>
    </location>
</feature>
<evidence type="ECO:0000256" key="1">
    <source>
        <dbReference type="SAM" id="MobiDB-lite"/>
    </source>
</evidence>
<organism evidence="2 3">
    <name type="scientific">Mesorhabditis spiculigera</name>
    <dbReference type="NCBI Taxonomy" id="96644"/>
    <lineage>
        <taxon>Eukaryota</taxon>
        <taxon>Metazoa</taxon>
        <taxon>Ecdysozoa</taxon>
        <taxon>Nematoda</taxon>
        <taxon>Chromadorea</taxon>
        <taxon>Rhabditida</taxon>
        <taxon>Rhabditina</taxon>
        <taxon>Rhabditomorpha</taxon>
        <taxon>Rhabditoidea</taxon>
        <taxon>Rhabditidae</taxon>
        <taxon>Mesorhabditinae</taxon>
        <taxon>Mesorhabditis</taxon>
    </lineage>
</organism>
<dbReference type="EMBL" id="CATQJA010002573">
    <property type="protein sequence ID" value="CAJ0571578.1"/>
    <property type="molecule type" value="Genomic_DNA"/>
</dbReference>
<accession>A0AA36CNQ9</accession>
<feature type="compositionally biased region" description="Polar residues" evidence="1">
    <location>
        <begin position="487"/>
        <end position="500"/>
    </location>
</feature>
<comment type="caution">
    <text evidence="2">The sequence shown here is derived from an EMBL/GenBank/DDBJ whole genome shotgun (WGS) entry which is preliminary data.</text>
</comment>
<feature type="non-terminal residue" evidence="2">
    <location>
        <position position="1309"/>
    </location>
</feature>
<proteinExistence type="predicted"/>
<dbReference type="Proteomes" id="UP001177023">
    <property type="component" value="Unassembled WGS sequence"/>
</dbReference>
<reference evidence="2" key="1">
    <citation type="submission" date="2023-06" db="EMBL/GenBank/DDBJ databases">
        <authorList>
            <person name="Delattre M."/>
        </authorList>
    </citation>
    <scope>NUCLEOTIDE SEQUENCE</scope>
    <source>
        <strain evidence="2">AF72</strain>
    </source>
</reference>
<name>A0AA36CNQ9_9BILA</name>
<feature type="compositionally biased region" description="Acidic residues" evidence="1">
    <location>
        <begin position="902"/>
        <end position="920"/>
    </location>
</feature>